<dbReference type="Proteomes" id="UP000177135">
    <property type="component" value="Unassembled WGS sequence"/>
</dbReference>
<dbReference type="AlphaFoldDB" id="A0A1F5MZD7"/>
<protein>
    <recommendedName>
        <fullName evidence="4">Glycosyltransferase 2-like domain-containing protein</fullName>
    </recommendedName>
</protein>
<gene>
    <name evidence="2" type="ORF">A2617_01540</name>
</gene>
<name>A0A1F5MZD7_9BACT</name>
<evidence type="ECO:0000256" key="1">
    <source>
        <dbReference type="SAM" id="Phobius"/>
    </source>
</evidence>
<keyword evidence="1" id="KW-0472">Membrane</keyword>
<evidence type="ECO:0000313" key="3">
    <source>
        <dbReference type="Proteomes" id="UP000177135"/>
    </source>
</evidence>
<accession>A0A1F5MZD7</accession>
<reference evidence="2 3" key="1">
    <citation type="journal article" date="2016" name="Nat. Commun.">
        <title>Thousands of microbial genomes shed light on interconnected biogeochemical processes in an aquifer system.</title>
        <authorList>
            <person name="Anantharaman K."/>
            <person name="Brown C.T."/>
            <person name="Hug L.A."/>
            <person name="Sharon I."/>
            <person name="Castelle C.J."/>
            <person name="Probst A.J."/>
            <person name="Thomas B.C."/>
            <person name="Singh A."/>
            <person name="Wilkins M.J."/>
            <person name="Karaoz U."/>
            <person name="Brodie E.L."/>
            <person name="Williams K.H."/>
            <person name="Hubbard S.S."/>
            <person name="Banfield J.F."/>
        </authorList>
    </citation>
    <scope>NUCLEOTIDE SEQUENCE [LARGE SCALE GENOMIC DNA]</scope>
</reference>
<evidence type="ECO:0008006" key="4">
    <source>
        <dbReference type="Google" id="ProtNLM"/>
    </source>
</evidence>
<keyword evidence="1" id="KW-0812">Transmembrane</keyword>
<dbReference type="EMBL" id="MFEC01000034">
    <property type="protein sequence ID" value="OGE70748.1"/>
    <property type="molecule type" value="Genomic_DNA"/>
</dbReference>
<feature type="transmembrane region" description="Helical" evidence="1">
    <location>
        <begin position="166"/>
        <end position="188"/>
    </location>
</feature>
<organism evidence="2 3">
    <name type="scientific">Candidatus Daviesbacteria bacterium RIFOXYD1_FULL_41_10</name>
    <dbReference type="NCBI Taxonomy" id="1797801"/>
    <lineage>
        <taxon>Bacteria</taxon>
        <taxon>Candidatus Daviesiibacteriota</taxon>
    </lineage>
</organism>
<feature type="transmembrane region" description="Helical" evidence="1">
    <location>
        <begin position="133"/>
        <end position="154"/>
    </location>
</feature>
<proteinExistence type="predicted"/>
<feature type="transmembrane region" description="Helical" evidence="1">
    <location>
        <begin position="208"/>
        <end position="227"/>
    </location>
</feature>
<keyword evidence="1" id="KW-1133">Transmembrane helix</keyword>
<comment type="caution">
    <text evidence="2">The sequence shown here is derived from an EMBL/GenBank/DDBJ whole genome shotgun (WGS) entry which is preliminary data.</text>
</comment>
<evidence type="ECO:0000313" key="2">
    <source>
        <dbReference type="EMBL" id="OGE70748.1"/>
    </source>
</evidence>
<sequence length="250" mass="29274">MRVLAAGTAFWQLSEMVGSDKYINFSSLSINMRSLLNIGLWIPNKINDDSGFFWKAYYFYKGDYKVIPHFMLISADACLDISLWKTFKNQYLQLKRWAYGVEHMPFIIRQYFSNKDLNFWDKTDKLFFITWSYFKWGTLALFVTFAGLFIPLINPGFSQSAVAYNLPVLSSWILTGAFLSLFSTYFVHEKTVPPRPRNWSFLKRLWSYLQWILVPIVLVTITSIPAIDAQTTLMLGKYMEFRVTNKARLS</sequence>